<reference evidence="2 3" key="1">
    <citation type="submission" date="2018-10" db="EMBL/GenBank/DDBJ databases">
        <title>Xanthobacter tagetidis genome sequencing and assembly.</title>
        <authorList>
            <person name="Maclea K.S."/>
            <person name="Goen A.E."/>
            <person name="Fatima S.A."/>
        </authorList>
    </citation>
    <scope>NUCLEOTIDE SEQUENCE [LARGE SCALE GENOMIC DNA]</scope>
    <source>
        <strain evidence="2 3">ATCC 700314</strain>
    </source>
</reference>
<protein>
    <submittedName>
        <fullName evidence="2">Uncharacterized protein</fullName>
    </submittedName>
</protein>
<gene>
    <name evidence="2" type="ORF">D9R14_09145</name>
</gene>
<sequence length="74" mass="7804">MRPVVRPAGLRREDAENVNAAAILVVAFACGLSGLLMGLCLAVAPLKGLSFVFGAVFAGGAVWFARDLMETLRR</sequence>
<dbReference type="PROSITE" id="PS51257">
    <property type="entry name" value="PROKAR_LIPOPROTEIN"/>
    <property type="match status" value="1"/>
</dbReference>
<organism evidence="2 3">
    <name type="scientific">Xanthobacter tagetidis</name>
    <dbReference type="NCBI Taxonomy" id="60216"/>
    <lineage>
        <taxon>Bacteria</taxon>
        <taxon>Pseudomonadati</taxon>
        <taxon>Pseudomonadota</taxon>
        <taxon>Alphaproteobacteria</taxon>
        <taxon>Hyphomicrobiales</taxon>
        <taxon>Xanthobacteraceae</taxon>
        <taxon>Xanthobacter</taxon>
    </lineage>
</organism>
<name>A0A3L7AFH8_9HYPH</name>
<proteinExistence type="predicted"/>
<feature type="transmembrane region" description="Helical" evidence="1">
    <location>
        <begin position="21"/>
        <end position="44"/>
    </location>
</feature>
<evidence type="ECO:0000313" key="3">
    <source>
        <dbReference type="Proteomes" id="UP000269692"/>
    </source>
</evidence>
<evidence type="ECO:0000256" key="1">
    <source>
        <dbReference type="SAM" id="Phobius"/>
    </source>
</evidence>
<keyword evidence="1" id="KW-0812">Transmembrane</keyword>
<dbReference type="Proteomes" id="UP000269692">
    <property type="component" value="Unassembled WGS sequence"/>
</dbReference>
<accession>A0A3L7AFH8</accession>
<dbReference type="EMBL" id="RCTF01000006">
    <property type="protein sequence ID" value="RLP79007.1"/>
    <property type="molecule type" value="Genomic_DNA"/>
</dbReference>
<keyword evidence="3" id="KW-1185">Reference proteome</keyword>
<keyword evidence="1" id="KW-0472">Membrane</keyword>
<comment type="caution">
    <text evidence="2">The sequence shown here is derived from an EMBL/GenBank/DDBJ whole genome shotgun (WGS) entry which is preliminary data.</text>
</comment>
<feature type="transmembrane region" description="Helical" evidence="1">
    <location>
        <begin position="50"/>
        <end position="69"/>
    </location>
</feature>
<evidence type="ECO:0000313" key="2">
    <source>
        <dbReference type="EMBL" id="RLP79007.1"/>
    </source>
</evidence>
<dbReference type="AlphaFoldDB" id="A0A3L7AFH8"/>
<dbReference type="RefSeq" id="WP_121623021.1">
    <property type="nucleotide sequence ID" value="NZ_JBAFVW010000016.1"/>
</dbReference>
<keyword evidence="1" id="KW-1133">Transmembrane helix</keyword>